<dbReference type="EMBL" id="MFGM01000078">
    <property type="protein sequence ID" value="OGF34233.1"/>
    <property type="molecule type" value="Genomic_DNA"/>
</dbReference>
<dbReference type="AlphaFoldDB" id="A0A1F5T688"/>
<name>A0A1F5T688_9BACT</name>
<organism evidence="1 2">
    <name type="scientific">Candidatus Falkowbacteria bacterium RIFOXYC2_FULL_48_21</name>
    <dbReference type="NCBI Taxonomy" id="1798005"/>
    <lineage>
        <taxon>Bacteria</taxon>
        <taxon>Candidatus Falkowiibacteriota</taxon>
    </lineage>
</organism>
<evidence type="ECO:0000313" key="2">
    <source>
        <dbReference type="Proteomes" id="UP000178656"/>
    </source>
</evidence>
<evidence type="ECO:0000313" key="1">
    <source>
        <dbReference type="EMBL" id="OGF34233.1"/>
    </source>
</evidence>
<protein>
    <submittedName>
        <fullName evidence="1">Uncharacterized protein</fullName>
    </submittedName>
</protein>
<reference evidence="1 2" key="1">
    <citation type="journal article" date="2016" name="Nat. Commun.">
        <title>Thousands of microbial genomes shed light on interconnected biogeochemical processes in an aquifer system.</title>
        <authorList>
            <person name="Anantharaman K."/>
            <person name="Brown C.T."/>
            <person name="Hug L.A."/>
            <person name="Sharon I."/>
            <person name="Castelle C.J."/>
            <person name="Probst A.J."/>
            <person name="Thomas B.C."/>
            <person name="Singh A."/>
            <person name="Wilkins M.J."/>
            <person name="Karaoz U."/>
            <person name="Brodie E.L."/>
            <person name="Williams K.H."/>
            <person name="Hubbard S.S."/>
            <person name="Banfield J.F."/>
        </authorList>
    </citation>
    <scope>NUCLEOTIDE SEQUENCE [LARGE SCALE GENOMIC DNA]</scope>
</reference>
<comment type="caution">
    <text evidence="1">The sequence shown here is derived from an EMBL/GenBank/DDBJ whole genome shotgun (WGS) entry which is preliminary data.</text>
</comment>
<proteinExistence type="predicted"/>
<accession>A0A1F5T688</accession>
<sequence>MREESELVKIPHLVLLLSIDLDEFIRPSGIMKLSVKAFGHYAATEESTKSDMKKGHLHDVEYLNTEIVGGGCPVLNATPQEYGHPVEFRSNHPDFLNHYSGSGRGFFFSGELHGSIGLYNEIFLMLCQHFAPRLKLKHTVHFDFKQHDHDTSAPPIFNNSIPAQVYRGFSTPGIDGNGIIGLAQDPPVNCSQEQVLQEIIGCLFAKMSRHGVVLQEQRRLFLSNMLGIKS</sequence>
<gene>
    <name evidence="1" type="ORF">A2482_04745</name>
</gene>
<dbReference type="Proteomes" id="UP000178656">
    <property type="component" value="Unassembled WGS sequence"/>
</dbReference>